<proteinExistence type="predicted"/>
<evidence type="ECO:0000313" key="2">
    <source>
        <dbReference type="Proteomes" id="UP000008022"/>
    </source>
</evidence>
<dbReference type="HOGENOM" id="CLU_2562370_0_0_1"/>
<name>A0A0E0QWF8_ORYRU</name>
<dbReference type="EnsemblPlants" id="ORUFI10G02890.3">
    <property type="protein sequence ID" value="ORUFI10G02890.3"/>
    <property type="gene ID" value="ORUFI10G02890"/>
</dbReference>
<dbReference type="Proteomes" id="UP000008022">
    <property type="component" value="Unassembled WGS sequence"/>
</dbReference>
<reference evidence="1" key="2">
    <citation type="submission" date="2015-06" db="UniProtKB">
        <authorList>
            <consortium name="EnsemblPlants"/>
        </authorList>
    </citation>
    <scope>IDENTIFICATION</scope>
</reference>
<dbReference type="EnsemblPlants" id="ORUFI10G02890.1">
    <property type="protein sequence ID" value="ORUFI10G02890.1"/>
    <property type="gene ID" value="ORUFI10G02890"/>
</dbReference>
<dbReference type="AlphaFoldDB" id="A0A0E0QWF8"/>
<keyword evidence="2" id="KW-1185">Reference proteome</keyword>
<dbReference type="Gramene" id="ORUFI10G02890.3">
    <property type="protein sequence ID" value="ORUFI10G02890.3"/>
    <property type="gene ID" value="ORUFI10G02890"/>
</dbReference>
<protein>
    <submittedName>
        <fullName evidence="1">Uncharacterized protein</fullName>
    </submittedName>
</protein>
<organism evidence="1 2">
    <name type="scientific">Oryza rufipogon</name>
    <name type="common">Brownbeard rice</name>
    <name type="synonym">Asian wild rice</name>
    <dbReference type="NCBI Taxonomy" id="4529"/>
    <lineage>
        <taxon>Eukaryota</taxon>
        <taxon>Viridiplantae</taxon>
        <taxon>Streptophyta</taxon>
        <taxon>Embryophyta</taxon>
        <taxon>Tracheophyta</taxon>
        <taxon>Spermatophyta</taxon>
        <taxon>Magnoliopsida</taxon>
        <taxon>Liliopsida</taxon>
        <taxon>Poales</taxon>
        <taxon>Poaceae</taxon>
        <taxon>BOP clade</taxon>
        <taxon>Oryzoideae</taxon>
        <taxon>Oryzeae</taxon>
        <taxon>Oryzinae</taxon>
        <taxon>Oryza</taxon>
    </lineage>
</organism>
<sequence length="82" mass="9352">MSGAVWKGFNRSNVIGKVFCGAVWKGHSHELQIQGSYYKLIDLSHYELKPAEPTKGEIPLAEVLRFNTKVDCLILNRREYLS</sequence>
<reference evidence="2" key="1">
    <citation type="submission" date="2013-06" db="EMBL/GenBank/DDBJ databases">
        <authorList>
            <person name="Zhao Q."/>
        </authorList>
    </citation>
    <scope>NUCLEOTIDE SEQUENCE</scope>
    <source>
        <strain evidence="2">cv. W1943</strain>
    </source>
</reference>
<dbReference type="Gramene" id="ORUFI10G02890.1">
    <property type="protein sequence ID" value="ORUFI10G02890.1"/>
    <property type="gene ID" value="ORUFI10G02890"/>
</dbReference>
<accession>A0A0E0QWF8</accession>
<evidence type="ECO:0000313" key="1">
    <source>
        <dbReference type="EnsemblPlants" id="ORUFI10G02890.1"/>
    </source>
</evidence>